<dbReference type="PANTHER" id="PTHR10978">
    <property type="entry name" value="SUCCINATE DEHYDROGENASE CYTOCHROME B560 SUBUNIT"/>
    <property type="match status" value="1"/>
</dbReference>
<dbReference type="PIRSF" id="PIRSF000178">
    <property type="entry name" value="SDH_cyt_b560"/>
    <property type="match status" value="1"/>
</dbReference>
<dbReference type="EMBL" id="CP017707">
    <property type="protein sequence ID" value="AOZ51768.1"/>
    <property type="molecule type" value="Genomic_DNA"/>
</dbReference>
<protein>
    <recommendedName>
        <fullName evidence="4">Succinate dehydrogenase cytochrome b556 subunit</fullName>
    </recommendedName>
</protein>
<evidence type="ECO:0000256" key="3">
    <source>
        <dbReference type="ARBA" id="ARBA00007244"/>
    </source>
</evidence>
<evidence type="ECO:0000256" key="13">
    <source>
        <dbReference type="SAM" id="Phobius"/>
    </source>
</evidence>
<dbReference type="STRING" id="1108595.BKX93_18390"/>
<dbReference type="GO" id="GO:0009055">
    <property type="term" value="F:electron transfer activity"/>
    <property type="evidence" value="ECO:0007669"/>
    <property type="project" value="InterPro"/>
</dbReference>
<keyword evidence="8 13" id="KW-1133">Transmembrane helix</keyword>
<feature type="transmembrane region" description="Helical" evidence="13">
    <location>
        <begin position="65"/>
        <end position="89"/>
    </location>
</feature>
<evidence type="ECO:0000256" key="8">
    <source>
        <dbReference type="ARBA" id="ARBA00022989"/>
    </source>
</evidence>
<name>A0A1D9LKF2_9NEIS</name>
<dbReference type="GeneID" id="68843172"/>
<dbReference type="GO" id="GO:0006099">
    <property type="term" value="P:tricarboxylic acid cycle"/>
    <property type="evidence" value="ECO:0007669"/>
    <property type="project" value="InterPro"/>
</dbReference>
<evidence type="ECO:0000256" key="10">
    <source>
        <dbReference type="ARBA" id="ARBA00023136"/>
    </source>
</evidence>
<dbReference type="InterPro" id="IPR014314">
    <property type="entry name" value="Succ_DH_cytb556"/>
</dbReference>
<keyword evidence="6 13" id="KW-0812">Transmembrane</keyword>
<keyword evidence="5 12" id="KW-0349">Heme</keyword>
<comment type="similarity">
    <text evidence="3">Belongs to the cytochrome b560 family.</text>
</comment>
<keyword evidence="7 12" id="KW-0479">Metal-binding</keyword>
<dbReference type="Proteomes" id="UP000178776">
    <property type="component" value="Chromosome"/>
</dbReference>
<dbReference type="SUPFAM" id="SSF81343">
    <property type="entry name" value="Fumarate reductase respiratory complex transmembrane subunits"/>
    <property type="match status" value="1"/>
</dbReference>
<feature type="transmembrane region" description="Helical" evidence="13">
    <location>
        <begin position="101"/>
        <end position="124"/>
    </location>
</feature>
<proteinExistence type="inferred from homology"/>
<organism evidence="14 15">
    <name type="scientific">Chromobacterium vaccinii</name>
    <dbReference type="NCBI Taxonomy" id="1108595"/>
    <lineage>
        <taxon>Bacteria</taxon>
        <taxon>Pseudomonadati</taxon>
        <taxon>Pseudomonadota</taxon>
        <taxon>Betaproteobacteria</taxon>
        <taxon>Neisseriales</taxon>
        <taxon>Chromobacteriaceae</taxon>
        <taxon>Chromobacterium</taxon>
    </lineage>
</organism>
<evidence type="ECO:0000313" key="14">
    <source>
        <dbReference type="EMBL" id="AOZ51768.1"/>
    </source>
</evidence>
<dbReference type="InterPro" id="IPR000701">
    <property type="entry name" value="SuccDH_FuR_B_TM-su"/>
</dbReference>
<evidence type="ECO:0000256" key="7">
    <source>
        <dbReference type="ARBA" id="ARBA00022723"/>
    </source>
</evidence>
<feature type="transmembrane region" description="Helical" evidence="13">
    <location>
        <begin position="21"/>
        <end position="45"/>
    </location>
</feature>
<evidence type="ECO:0000256" key="4">
    <source>
        <dbReference type="ARBA" id="ARBA00020076"/>
    </source>
</evidence>
<dbReference type="KEGG" id="cvc:BKX93_18390"/>
<evidence type="ECO:0000256" key="2">
    <source>
        <dbReference type="ARBA" id="ARBA00004370"/>
    </source>
</evidence>
<gene>
    <name evidence="14" type="ORF">BKX93_18390</name>
</gene>
<evidence type="ECO:0000313" key="15">
    <source>
        <dbReference type="Proteomes" id="UP000178776"/>
    </source>
</evidence>
<dbReference type="RefSeq" id="WP_070980809.1">
    <property type="nucleotide sequence ID" value="NZ_CP017707.1"/>
</dbReference>
<dbReference type="InterPro" id="IPR034804">
    <property type="entry name" value="SQR/QFR_C/D"/>
</dbReference>
<comment type="subcellular location">
    <subcellularLocation>
        <location evidence="2">Membrane</location>
    </subcellularLocation>
</comment>
<feature type="binding site" description="axial binding residue" evidence="12">
    <location>
        <position position="80"/>
    </location>
    <ligand>
        <name>heme</name>
        <dbReference type="ChEBI" id="CHEBI:30413"/>
        <note>ligand shared with second transmembrane subunit</note>
    </ligand>
    <ligandPart>
        <name>Fe</name>
        <dbReference type="ChEBI" id="CHEBI:18248"/>
    </ligandPart>
</feature>
<accession>A0A1D9LKF2</accession>
<dbReference type="GO" id="GO:0046872">
    <property type="term" value="F:metal ion binding"/>
    <property type="evidence" value="ECO:0007669"/>
    <property type="project" value="UniProtKB-KW"/>
</dbReference>
<comment type="cofactor">
    <cofactor evidence="12">
        <name>heme</name>
        <dbReference type="ChEBI" id="CHEBI:30413"/>
    </cofactor>
    <text evidence="12">The heme is bound between the two transmembrane subunits.</text>
</comment>
<dbReference type="AlphaFoldDB" id="A0A1D9LKF2"/>
<evidence type="ECO:0000256" key="1">
    <source>
        <dbReference type="ARBA" id="ARBA00004050"/>
    </source>
</evidence>
<dbReference type="NCBIfam" id="TIGR02970">
    <property type="entry name" value="succ_dehyd_cytB"/>
    <property type="match status" value="1"/>
</dbReference>
<sequence>MQKQRPKHLDLARIRLPVPGFVSILHRVSGVALFFSLPLLIYLLHGSLSSAESFDTYKAVVSHPLMKLALLGLIWAYLHHFCAGIRFLFLDIHKGLELETARATAKTVLVVSLVLTVVLGGIALW</sequence>
<reference evidence="14 15" key="1">
    <citation type="submission" date="2016-10" db="EMBL/GenBank/DDBJ databases">
        <title>Chromobacterium muskegensis sp. nov., an insecticidal bacterium isolated from Sphagnum bogs.</title>
        <authorList>
            <person name="Sparks M.E."/>
            <person name="Blackburn M.B."/>
            <person name="Gundersen-Rindal D.E."/>
            <person name="Mitchell A."/>
            <person name="Farrar R."/>
            <person name="Kuhar D."/>
        </authorList>
    </citation>
    <scope>NUCLEOTIDE SEQUENCE [LARGE SCALE GENOMIC DNA]</scope>
    <source>
        <strain evidence="14 15">21-1</strain>
    </source>
</reference>
<dbReference type="GO" id="GO:0005886">
    <property type="term" value="C:plasma membrane"/>
    <property type="evidence" value="ECO:0007669"/>
    <property type="project" value="TreeGrafter"/>
</dbReference>
<comment type="subunit">
    <text evidence="11">Part of an enzyme complex containing four subunits: a flavoprotein, an iron-sulfur protein, plus two membrane-anchoring proteins, SdhC and SdhD. The complex can form homotrimers.</text>
</comment>
<evidence type="ECO:0000256" key="11">
    <source>
        <dbReference type="ARBA" id="ARBA00025912"/>
    </source>
</evidence>
<evidence type="ECO:0000256" key="12">
    <source>
        <dbReference type="PIRSR" id="PIRSR000178-1"/>
    </source>
</evidence>
<keyword evidence="10 13" id="KW-0472">Membrane</keyword>
<dbReference type="Gene3D" id="1.20.1300.10">
    <property type="entry name" value="Fumarate reductase/succinate dehydrogenase, transmembrane subunit"/>
    <property type="match status" value="1"/>
</dbReference>
<evidence type="ECO:0000256" key="5">
    <source>
        <dbReference type="ARBA" id="ARBA00022617"/>
    </source>
</evidence>
<dbReference type="PANTHER" id="PTHR10978:SF5">
    <property type="entry name" value="SUCCINATE DEHYDROGENASE CYTOCHROME B560 SUBUNIT, MITOCHONDRIAL"/>
    <property type="match status" value="1"/>
</dbReference>
<keyword evidence="9 12" id="KW-0408">Iron</keyword>
<evidence type="ECO:0000256" key="9">
    <source>
        <dbReference type="ARBA" id="ARBA00023004"/>
    </source>
</evidence>
<evidence type="ECO:0000256" key="6">
    <source>
        <dbReference type="ARBA" id="ARBA00022692"/>
    </source>
</evidence>
<dbReference type="CDD" id="cd03499">
    <property type="entry name" value="SQR_TypeC_SdhC"/>
    <property type="match status" value="1"/>
</dbReference>
<dbReference type="Pfam" id="PF01127">
    <property type="entry name" value="Sdh_cyt"/>
    <property type="match status" value="1"/>
</dbReference>
<comment type="function">
    <text evidence="1">Membrane-anchoring subunit of succinate dehydrogenase (SDH).</text>
</comment>